<accession>M1ZX09</accession>
<evidence type="ECO:0000259" key="2">
    <source>
        <dbReference type="PROSITE" id="PS50846"/>
    </source>
</evidence>
<name>M1ZX09_CLOBO</name>
<proteinExistence type="predicted"/>
<protein>
    <submittedName>
        <fullName evidence="3">Heavy metal-binding domain-containing protein</fullName>
    </submittedName>
</protein>
<dbReference type="SUPFAM" id="SSF55008">
    <property type="entry name" value="HMA, heavy metal-associated domain"/>
    <property type="match status" value="1"/>
</dbReference>
<sequence>MSIKKERIKVYDMTCTSCENRVEKAIKKLEGVLHAKASYMG</sequence>
<evidence type="ECO:0000313" key="3">
    <source>
        <dbReference type="EMBL" id="EKN41613.1"/>
    </source>
</evidence>
<dbReference type="CDD" id="cd00371">
    <property type="entry name" value="HMA"/>
    <property type="match status" value="1"/>
</dbReference>
<reference evidence="3 4" key="2">
    <citation type="submission" date="2013-03" db="EMBL/GenBank/DDBJ databases">
        <title>Diversity in Clostridium botulinum.</title>
        <authorList>
            <person name="Timme R.E."/>
            <person name="Allard M."/>
            <person name="Luo Y."/>
            <person name="Strain E."/>
            <person name="Gonzalez-Escalona N."/>
            <person name="Brown E."/>
        </authorList>
    </citation>
    <scope>NUCLEOTIDE SEQUENCE [LARGE SCALE GENOMIC DNA]</scope>
    <source>
        <strain evidence="3 4">CFSAN001627</strain>
    </source>
</reference>
<keyword evidence="1" id="KW-0479">Metal-binding</keyword>
<dbReference type="EMBL" id="AMXI01000698">
    <property type="protein sequence ID" value="EKN41613.1"/>
    <property type="molecule type" value="Genomic_DNA"/>
</dbReference>
<dbReference type="GO" id="GO:0046872">
    <property type="term" value="F:metal ion binding"/>
    <property type="evidence" value="ECO:0007669"/>
    <property type="project" value="UniProtKB-KW"/>
</dbReference>
<reference evidence="3 4" key="1">
    <citation type="submission" date="2012-10" db="EMBL/GenBank/DDBJ databases">
        <authorList>
            <person name="Strain E.A."/>
            <person name="Brown E."/>
            <person name="Allard M.W."/>
            <person name="Gonzalez-Escalona N."/>
            <person name="Timme R."/>
        </authorList>
    </citation>
    <scope>NUCLEOTIDE SEQUENCE [LARGE SCALE GENOMIC DNA]</scope>
    <source>
        <strain evidence="3 4">CFSAN001627</strain>
    </source>
</reference>
<dbReference type="Proteomes" id="UP000011944">
    <property type="component" value="Unassembled WGS sequence"/>
</dbReference>
<dbReference type="PROSITE" id="PS01047">
    <property type="entry name" value="HMA_1"/>
    <property type="match status" value="1"/>
</dbReference>
<dbReference type="InterPro" id="IPR017969">
    <property type="entry name" value="Heavy-metal-associated_CS"/>
</dbReference>
<comment type="caution">
    <text evidence="3">The sequence shown here is derived from an EMBL/GenBank/DDBJ whole genome shotgun (WGS) entry which is preliminary data.</text>
</comment>
<dbReference type="Pfam" id="PF00403">
    <property type="entry name" value="HMA"/>
    <property type="match status" value="1"/>
</dbReference>
<dbReference type="InterPro" id="IPR036163">
    <property type="entry name" value="HMA_dom_sf"/>
</dbReference>
<dbReference type="InterPro" id="IPR006121">
    <property type="entry name" value="HMA_dom"/>
</dbReference>
<organism evidence="3 4">
    <name type="scientific">Clostridium botulinum CFSAN001627</name>
    <dbReference type="NCBI Taxonomy" id="1232189"/>
    <lineage>
        <taxon>Bacteria</taxon>
        <taxon>Bacillati</taxon>
        <taxon>Bacillota</taxon>
        <taxon>Clostridia</taxon>
        <taxon>Eubacteriales</taxon>
        <taxon>Clostridiaceae</taxon>
        <taxon>Clostridium</taxon>
    </lineage>
</organism>
<evidence type="ECO:0000313" key="4">
    <source>
        <dbReference type="Proteomes" id="UP000011944"/>
    </source>
</evidence>
<feature type="non-terminal residue" evidence="3">
    <location>
        <position position="41"/>
    </location>
</feature>
<dbReference type="PROSITE" id="PS50846">
    <property type="entry name" value="HMA_2"/>
    <property type="match status" value="1"/>
</dbReference>
<dbReference type="AlphaFoldDB" id="M1ZX09"/>
<gene>
    <name evidence="3" type="ORF">CFSAN001627_12068</name>
</gene>
<dbReference type="Gene3D" id="3.30.70.100">
    <property type="match status" value="1"/>
</dbReference>
<evidence type="ECO:0000256" key="1">
    <source>
        <dbReference type="ARBA" id="ARBA00022723"/>
    </source>
</evidence>
<feature type="domain" description="HMA" evidence="2">
    <location>
        <begin position="4"/>
        <end position="41"/>
    </location>
</feature>